<evidence type="ECO:0000256" key="1">
    <source>
        <dbReference type="PROSITE-ProRule" id="PRU00042"/>
    </source>
</evidence>
<feature type="region of interest" description="Disordered" evidence="3">
    <location>
        <begin position="109"/>
        <end position="189"/>
    </location>
</feature>
<feature type="compositionally biased region" description="Polar residues" evidence="3">
    <location>
        <begin position="151"/>
        <end position="169"/>
    </location>
</feature>
<dbReference type="Gene3D" id="3.30.160.60">
    <property type="entry name" value="Classic Zinc Finger"/>
    <property type="match status" value="2"/>
</dbReference>
<evidence type="ECO:0000259" key="4">
    <source>
        <dbReference type="PROSITE" id="PS50157"/>
    </source>
</evidence>
<feature type="domain" description="C2H2-type" evidence="4">
    <location>
        <begin position="270"/>
        <end position="299"/>
    </location>
</feature>
<feature type="compositionally biased region" description="Polar residues" evidence="3">
    <location>
        <begin position="110"/>
        <end position="123"/>
    </location>
</feature>
<organism evidence="5 6">
    <name type="scientific">Apiospora rasikravindrae</name>
    <dbReference type="NCBI Taxonomy" id="990691"/>
    <lineage>
        <taxon>Eukaryota</taxon>
        <taxon>Fungi</taxon>
        <taxon>Dikarya</taxon>
        <taxon>Ascomycota</taxon>
        <taxon>Pezizomycotina</taxon>
        <taxon>Sordariomycetes</taxon>
        <taxon>Xylariomycetidae</taxon>
        <taxon>Amphisphaeriales</taxon>
        <taxon>Apiosporaceae</taxon>
        <taxon>Apiospora</taxon>
    </lineage>
</organism>
<dbReference type="InterPro" id="IPR059095">
    <property type="entry name" value="Znf_C2H2_17_2nd"/>
</dbReference>
<keyword evidence="1" id="KW-0863">Zinc-finger</keyword>
<proteinExistence type="predicted"/>
<sequence length="396" mass="44400">MPGDPSLSPGGVAQPKTVACGRQDVEHHRYALQEALRTKGIRYTTCKILNDPNPYRLYRLHERVRDSEKARLEFMQVFSANRPYNQRLKNYRFKMSVVGYEPRDFGLGSSYPNISDPSGNDGINSPFDDDPVSGLPLLPDSPTHHPFGSLPATSPQPVLSGPKSDSAQLADTPPAPQRTKAIPKPDRNAVKNGNGKYVCEFPDCTEEVREFGRKCEYSKHMDKHDRPYKCAVEGCEKLPGFTYSGGLLRHEREVHGKHGGPKNPLNCPHPNCKRYSGKGFSRLENLNEHLRRVHTNGAAAGDTVDDHESIVTMETAEHVVVGEKRKADDEDLRVEVKKLHVENQDLKAKLDAQERQTEALMEQMRQLQDNLSSLQQMQDARLSNGAVMLDDPTHSF</sequence>
<keyword evidence="1" id="KW-0862">Zinc</keyword>
<accession>A0ABR1S277</accession>
<dbReference type="InterPro" id="IPR013087">
    <property type="entry name" value="Znf_C2H2_type"/>
</dbReference>
<dbReference type="Proteomes" id="UP001444661">
    <property type="component" value="Unassembled WGS sequence"/>
</dbReference>
<dbReference type="Pfam" id="PF26177">
    <property type="entry name" value="zf_C2H2_17_1st"/>
    <property type="match status" value="1"/>
</dbReference>
<evidence type="ECO:0000313" key="6">
    <source>
        <dbReference type="Proteomes" id="UP001444661"/>
    </source>
</evidence>
<keyword evidence="6" id="KW-1185">Reference proteome</keyword>
<dbReference type="EMBL" id="JAQQWK010000011">
    <property type="protein sequence ID" value="KAK8024311.1"/>
    <property type="molecule type" value="Genomic_DNA"/>
</dbReference>
<evidence type="ECO:0000313" key="5">
    <source>
        <dbReference type="EMBL" id="KAK8024311.1"/>
    </source>
</evidence>
<keyword evidence="2" id="KW-0175">Coiled coil</keyword>
<dbReference type="SMART" id="SM00355">
    <property type="entry name" value="ZnF_C2H2"/>
    <property type="match status" value="3"/>
</dbReference>
<comment type="caution">
    <text evidence="5">The sequence shown here is derived from an EMBL/GenBank/DDBJ whole genome shotgun (WGS) entry which is preliminary data.</text>
</comment>
<evidence type="ECO:0000256" key="3">
    <source>
        <dbReference type="SAM" id="MobiDB-lite"/>
    </source>
</evidence>
<feature type="coiled-coil region" evidence="2">
    <location>
        <begin position="329"/>
        <end position="377"/>
    </location>
</feature>
<reference evidence="5 6" key="1">
    <citation type="submission" date="2023-01" db="EMBL/GenBank/DDBJ databases">
        <title>Analysis of 21 Apiospora genomes using comparative genomics revels a genus with tremendous synthesis potential of carbohydrate active enzymes and secondary metabolites.</title>
        <authorList>
            <person name="Sorensen T."/>
        </authorList>
    </citation>
    <scope>NUCLEOTIDE SEQUENCE [LARGE SCALE GENOMIC DNA]</scope>
    <source>
        <strain evidence="5 6">CBS 33761</strain>
    </source>
</reference>
<gene>
    <name evidence="5" type="ORF">PG993_012377</name>
</gene>
<dbReference type="InterPro" id="IPR059009">
    <property type="entry name" value="Znf_C2H2_17_1st"/>
</dbReference>
<dbReference type="PANTHER" id="PTHR46179:SF24">
    <property type="entry name" value="C2H2-TYPE DOMAIN-CONTAINING PROTEIN"/>
    <property type="match status" value="1"/>
</dbReference>
<keyword evidence="1" id="KW-0479">Metal-binding</keyword>
<dbReference type="InterPro" id="IPR051061">
    <property type="entry name" value="Zinc_finger_trans_reg"/>
</dbReference>
<evidence type="ECO:0000256" key="2">
    <source>
        <dbReference type="SAM" id="Coils"/>
    </source>
</evidence>
<dbReference type="Pfam" id="PF26176">
    <property type="entry name" value="zf_C2H2_17_2"/>
    <property type="match status" value="1"/>
</dbReference>
<dbReference type="PROSITE" id="PS50157">
    <property type="entry name" value="ZINC_FINGER_C2H2_2"/>
    <property type="match status" value="1"/>
</dbReference>
<name>A0ABR1S277_9PEZI</name>
<protein>
    <submittedName>
        <fullName evidence="5">CND13</fullName>
    </submittedName>
</protein>
<dbReference type="PANTHER" id="PTHR46179">
    <property type="entry name" value="ZINC FINGER PROTEIN"/>
    <property type="match status" value="1"/>
</dbReference>